<dbReference type="AlphaFoldDB" id="A0A6C0INB0"/>
<dbReference type="GO" id="GO:0000030">
    <property type="term" value="F:mannosyltransferase activity"/>
    <property type="evidence" value="ECO:0007669"/>
    <property type="project" value="TreeGrafter"/>
</dbReference>
<dbReference type="GO" id="GO:0051999">
    <property type="term" value="P:mannosyl-inositol phosphorylceramide biosynthetic process"/>
    <property type="evidence" value="ECO:0007669"/>
    <property type="project" value="TreeGrafter"/>
</dbReference>
<reference evidence="2" key="1">
    <citation type="journal article" date="2020" name="Nature">
        <title>Giant virus diversity and host interactions through global metagenomics.</title>
        <authorList>
            <person name="Schulz F."/>
            <person name="Roux S."/>
            <person name="Paez-Espino D."/>
            <person name="Jungbluth S."/>
            <person name="Walsh D.A."/>
            <person name="Denef V.J."/>
            <person name="McMahon K.D."/>
            <person name="Konstantinidis K.T."/>
            <person name="Eloe-Fadrosh E.A."/>
            <person name="Kyrpides N.C."/>
            <person name="Woyke T."/>
        </authorList>
    </citation>
    <scope>NUCLEOTIDE SEQUENCE</scope>
    <source>
        <strain evidence="2">GVMAG-M-3300024261-26</strain>
    </source>
</reference>
<dbReference type="EMBL" id="MN740229">
    <property type="protein sequence ID" value="QHT94678.1"/>
    <property type="molecule type" value="Genomic_DNA"/>
</dbReference>
<evidence type="ECO:0000313" key="2">
    <source>
        <dbReference type="EMBL" id="QHT94678.1"/>
    </source>
</evidence>
<dbReference type="SUPFAM" id="SSF53448">
    <property type="entry name" value="Nucleotide-diphospho-sugar transferases"/>
    <property type="match status" value="1"/>
</dbReference>
<dbReference type="Pfam" id="PF04488">
    <property type="entry name" value="Gly_transf_sug"/>
    <property type="match status" value="1"/>
</dbReference>
<organism evidence="2">
    <name type="scientific">viral metagenome</name>
    <dbReference type="NCBI Taxonomy" id="1070528"/>
    <lineage>
        <taxon>unclassified sequences</taxon>
        <taxon>metagenomes</taxon>
        <taxon>organismal metagenomes</taxon>
    </lineage>
</organism>
<name>A0A6C0INB0_9ZZZZ</name>
<proteinExistence type="predicted"/>
<dbReference type="PANTHER" id="PTHR32385">
    <property type="entry name" value="MANNOSYL PHOSPHORYLINOSITOL CERAMIDE SYNTHASE"/>
    <property type="match status" value="1"/>
</dbReference>
<dbReference type="InterPro" id="IPR051706">
    <property type="entry name" value="Glycosyltransferase_domain"/>
</dbReference>
<dbReference type="PANTHER" id="PTHR32385:SF15">
    <property type="entry name" value="INOSITOL PHOSPHOCERAMIDE MANNOSYLTRANSFERASE 1"/>
    <property type="match status" value="1"/>
</dbReference>
<sequence length="250" mass="29961">MIYIIILLILLVVLGWFYFQYDVKETSFLDKQYIPKIIIQTWKSQNIPTKYSTLVDSIKSKNPEYEYKFFTDEDIELFLKTNYPDYYDTYQKIPIIIQKIDFFRYIAVYHYGGIYMDLDMNGLKNMDTLLKHEVVFPVDEYITEQHSGQSRYKPYYDNNQKFLLGQYAFAAAPKHAFIKELIDNIHNNIHKLIKTVNHNNDEYVYKTTGPDYVTDIYMKSSHKSVVFILDNGKRQYFGDYAQHKYFGSWK</sequence>
<keyword evidence="1" id="KW-0808">Transferase</keyword>
<accession>A0A6C0INB0</accession>
<protein>
    <recommendedName>
        <fullName evidence="3">Glycosyltransferase</fullName>
    </recommendedName>
</protein>
<dbReference type="GO" id="GO:0016020">
    <property type="term" value="C:membrane"/>
    <property type="evidence" value="ECO:0007669"/>
    <property type="project" value="GOC"/>
</dbReference>
<evidence type="ECO:0008006" key="3">
    <source>
        <dbReference type="Google" id="ProtNLM"/>
    </source>
</evidence>
<dbReference type="InterPro" id="IPR029044">
    <property type="entry name" value="Nucleotide-diphossugar_trans"/>
</dbReference>
<evidence type="ECO:0000256" key="1">
    <source>
        <dbReference type="ARBA" id="ARBA00022679"/>
    </source>
</evidence>
<dbReference type="Gene3D" id="3.90.550.20">
    <property type="match status" value="1"/>
</dbReference>
<dbReference type="InterPro" id="IPR007577">
    <property type="entry name" value="GlycoTrfase_DXD_sugar-bd_CS"/>
</dbReference>